<dbReference type="InterPro" id="IPR003660">
    <property type="entry name" value="HAMP_dom"/>
</dbReference>
<dbReference type="SUPFAM" id="SSF55781">
    <property type="entry name" value="GAF domain-like"/>
    <property type="match status" value="3"/>
</dbReference>
<evidence type="ECO:0000256" key="1">
    <source>
        <dbReference type="ARBA" id="ARBA00023224"/>
    </source>
</evidence>
<feature type="domain" description="Phytochrome chromophore attachment site" evidence="5">
    <location>
        <begin position="120"/>
        <end position="263"/>
    </location>
</feature>
<evidence type="ECO:0000259" key="5">
    <source>
        <dbReference type="PROSITE" id="PS50046"/>
    </source>
</evidence>
<dbReference type="SMART" id="SM00304">
    <property type="entry name" value="HAMP"/>
    <property type="match status" value="1"/>
</dbReference>
<reference evidence="8" key="2">
    <citation type="submission" date="2022-10" db="EMBL/GenBank/DDBJ databases">
        <authorList>
            <person name="Ngo T.-E."/>
        </authorList>
    </citation>
    <scope>NUCLEOTIDE SEQUENCE</scope>
    <source>
        <strain evidence="8">JHB</strain>
    </source>
</reference>
<dbReference type="Pfam" id="PF01590">
    <property type="entry name" value="GAF"/>
    <property type="match status" value="3"/>
</dbReference>
<comment type="similarity">
    <text evidence="2">Belongs to the methyl-accepting chemotaxis (MCP) protein family.</text>
</comment>
<evidence type="ECO:0000256" key="2">
    <source>
        <dbReference type="ARBA" id="ARBA00029447"/>
    </source>
</evidence>
<dbReference type="GO" id="GO:0007165">
    <property type="term" value="P:signal transduction"/>
    <property type="evidence" value="ECO:0007669"/>
    <property type="project" value="UniProtKB-KW"/>
</dbReference>
<dbReference type="Gene3D" id="3.30.450.40">
    <property type="match status" value="3"/>
</dbReference>
<feature type="coiled-coil region" evidence="4">
    <location>
        <begin position="454"/>
        <end position="488"/>
    </location>
</feature>
<dbReference type="SUPFAM" id="SSF58104">
    <property type="entry name" value="Methyl-accepting chemotaxis protein (MCP) signaling domain"/>
    <property type="match status" value="1"/>
</dbReference>
<dbReference type="InterPro" id="IPR016132">
    <property type="entry name" value="Phyto_chromo_attachment"/>
</dbReference>
<dbReference type="PROSITE" id="PS50111">
    <property type="entry name" value="CHEMOTAXIS_TRANSDUC_2"/>
    <property type="match status" value="1"/>
</dbReference>
<dbReference type="SMART" id="SM00065">
    <property type="entry name" value="GAF"/>
    <property type="match status" value="3"/>
</dbReference>
<protein>
    <submittedName>
        <fullName evidence="8">GAF domain-containing protein</fullName>
    </submittedName>
</protein>
<reference evidence="8" key="1">
    <citation type="journal article" date="2017" name="Proc. Natl. Acad. Sci. U.S.A.">
        <title>Comparative genomics uncovers the prolific and distinctive metabolic potential of the cyanobacterial genus Moorea.</title>
        <authorList>
            <person name="Leao T."/>
            <person name="Castelao G."/>
            <person name="Korobeynikov A."/>
            <person name="Monroe E.A."/>
            <person name="Podell S."/>
            <person name="Glukhov E."/>
            <person name="Allen E.E."/>
            <person name="Gerwick W.H."/>
            <person name="Gerwick L."/>
        </authorList>
    </citation>
    <scope>NUCLEOTIDE SEQUENCE</scope>
    <source>
        <strain evidence="8">JHB</strain>
    </source>
</reference>
<dbReference type="PROSITE" id="PS50885">
    <property type="entry name" value="HAMP"/>
    <property type="match status" value="1"/>
</dbReference>
<dbReference type="InterPro" id="IPR029016">
    <property type="entry name" value="GAF-like_dom_sf"/>
</dbReference>
<name>A0A1D9GAN4_MOOP1</name>
<dbReference type="InterPro" id="IPR003018">
    <property type="entry name" value="GAF"/>
</dbReference>
<dbReference type="PANTHER" id="PTHR32089">
    <property type="entry name" value="METHYL-ACCEPTING CHEMOTAXIS PROTEIN MCPB"/>
    <property type="match status" value="1"/>
</dbReference>
<dbReference type="PANTHER" id="PTHR32089:SF114">
    <property type="entry name" value="METHYL-ACCEPTING CHEMOTAXIS PROTEIN MCPB"/>
    <property type="match status" value="1"/>
</dbReference>
<feature type="coiled-coil region" evidence="4">
    <location>
        <begin position="679"/>
        <end position="706"/>
    </location>
</feature>
<proteinExistence type="inferred from homology"/>
<evidence type="ECO:0000256" key="4">
    <source>
        <dbReference type="SAM" id="Coils"/>
    </source>
</evidence>
<keyword evidence="4" id="KW-0175">Coiled coil</keyword>
<dbReference type="SMART" id="SM00283">
    <property type="entry name" value="MA"/>
    <property type="match status" value="1"/>
</dbReference>
<dbReference type="AlphaFoldDB" id="A0A1D9GAN4"/>
<evidence type="ECO:0000259" key="7">
    <source>
        <dbReference type="PROSITE" id="PS50885"/>
    </source>
</evidence>
<gene>
    <name evidence="8" type="ORF">BJP36_15320</name>
</gene>
<accession>A0A1D9GAN4</accession>
<evidence type="ECO:0000259" key="6">
    <source>
        <dbReference type="PROSITE" id="PS50111"/>
    </source>
</evidence>
<dbReference type="EMBL" id="CP017708">
    <property type="protein sequence ID" value="AOY84699.2"/>
    <property type="molecule type" value="Genomic_DNA"/>
</dbReference>
<feature type="domain" description="HAMP" evidence="7">
    <location>
        <begin position="723"/>
        <end position="756"/>
    </location>
</feature>
<dbReference type="Proteomes" id="UP000176944">
    <property type="component" value="Chromosome"/>
</dbReference>
<organism evidence="8">
    <name type="scientific">Moorena producens (strain JHB)</name>
    <dbReference type="NCBI Taxonomy" id="1454205"/>
    <lineage>
        <taxon>Bacteria</taxon>
        <taxon>Bacillati</taxon>
        <taxon>Cyanobacteriota</taxon>
        <taxon>Cyanophyceae</taxon>
        <taxon>Coleofasciculales</taxon>
        <taxon>Coleofasciculaceae</taxon>
        <taxon>Moorena</taxon>
    </lineage>
</organism>
<feature type="domain" description="Phytochrome chromophore attachment site" evidence="5">
    <location>
        <begin position="299"/>
        <end position="460"/>
    </location>
</feature>
<evidence type="ECO:0000313" key="8">
    <source>
        <dbReference type="EMBL" id="AOY84699.2"/>
    </source>
</evidence>
<evidence type="ECO:0000256" key="3">
    <source>
        <dbReference type="PROSITE-ProRule" id="PRU00284"/>
    </source>
</evidence>
<dbReference type="Gene3D" id="1.10.287.950">
    <property type="entry name" value="Methyl-accepting chemotaxis protein"/>
    <property type="match status" value="1"/>
</dbReference>
<dbReference type="PROSITE" id="PS50046">
    <property type="entry name" value="PHYTOCHROME_2"/>
    <property type="match status" value="3"/>
</dbReference>
<dbReference type="Pfam" id="PF00015">
    <property type="entry name" value="MCPsignal"/>
    <property type="match status" value="1"/>
</dbReference>
<dbReference type="InterPro" id="IPR004089">
    <property type="entry name" value="MCPsignal_dom"/>
</dbReference>
<dbReference type="CDD" id="cd11386">
    <property type="entry name" value="MCP_signal"/>
    <property type="match status" value="1"/>
</dbReference>
<sequence length="1034" mass="116533">MSEPQWDDNDSELLLENHNLLNDHTPHFFNSPRPNLEGFNASLDRLKTDLEQRRRVDKLDLKKNLEQFESFGQEVEQFTVGVNLEIQQLKLSYEEALQQQFQAQHEKLLEVSRLMSQAGDWETLLNNTVNGVQPLTQAERVLIYRFTSTRTGIVLAEAVERGWTPCLGETIDATAFGADLSTEYLQQSRVIIDQVSHDSVTPYQLQLLDKFQVQTSLSLCLPVSGKVWGLLVLQRCQVKTNQDRLVPCWTPQQINSFRTIATELSLHLANHELRTQLQQQQAREATVAKVINKIRRSLDIKTIFQTTTQEVRQLLKTDRAVIYRFNPDWSGEFVAESVAGGWISLLQSQTNHPTLRADISECSIQQLATQPINQVDTYLEETQGGSYSRGETYRVVEDIYNQEFTPCYREVLESYQARAYVIVAIYQNEKLWGLLATYQNSDLRQWQESEVSWMLEIAAELEVALQQAQLLEAQRLKSEELRQAAERERVLNKVTDKIQQSQDLRTIFNVTTNEVRKLLGVDRVTIYRFNPDWSGSFVAESVASGWTSLIQEQTNNPLINKNISECIVKTVAGNTPEQFSQQAPTIRDTYLQSIQGNLSSQDKPFWVVSDIYEGDFSSCYIEQLERYQARAYTIVPIFQGDKLWGLLAAYQNSEPRDWQGEEINWMLQIAAQISIPLQRAEYLEQLRSQSQKLAELASREKEARELFQQRAIDLLTAVRPALDGDLTVRAPITNDELGTIADAYNNTIQSLRQIVIQVFSASVKVAETATESEAAITKLSQEAQHQCQELTQAMDQIQSMVNSTQAVTASAQSIDLAVQQANQKVASGETAMNRTVEGILGIRDSVEEASHQIRQLSQYSQNVDRVLNLISDFATQTQLLSLNAALEATRAGEYGKGFAVVADEVRSLARQSAKATTEISNLVAEIRTQTREVIKVTEVAIAQVNTGTELVEESKGNLNAIASATAEISQLVAGITQATLAQLEQSQSVTQTMKEVAAISTNTSEDSTELWESFKESLTTIKKLQAAVERFTVN</sequence>
<feature type="domain" description="Methyl-accepting transducer" evidence="6">
    <location>
        <begin position="761"/>
        <end position="997"/>
    </location>
</feature>
<dbReference type="CDD" id="cd06225">
    <property type="entry name" value="HAMP"/>
    <property type="match status" value="1"/>
</dbReference>
<feature type="domain" description="Phytochrome chromophore attachment site" evidence="5">
    <location>
        <begin position="503"/>
        <end position="672"/>
    </location>
</feature>
<dbReference type="GO" id="GO:0016020">
    <property type="term" value="C:membrane"/>
    <property type="evidence" value="ECO:0007669"/>
    <property type="project" value="InterPro"/>
</dbReference>
<keyword evidence="1 3" id="KW-0807">Transducer</keyword>